<protein>
    <recommendedName>
        <fullName evidence="5">EGF-like domain-containing protein</fullName>
    </recommendedName>
</protein>
<evidence type="ECO:0000256" key="3">
    <source>
        <dbReference type="PROSITE-ProRule" id="PRU00076"/>
    </source>
</evidence>
<dbReference type="InterPro" id="IPR009017">
    <property type="entry name" value="GFP"/>
</dbReference>
<dbReference type="PROSITE" id="PS50026">
    <property type="entry name" value="EGF_3"/>
    <property type="match status" value="1"/>
</dbReference>
<evidence type="ECO:0000259" key="5">
    <source>
        <dbReference type="PROSITE" id="PS50026"/>
    </source>
</evidence>
<evidence type="ECO:0000313" key="6">
    <source>
        <dbReference type="EMBL" id="CAH3156757.1"/>
    </source>
</evidence>
<feature type="signal peptide" evidence="4">
    <location>
        <begin position="1"/>
        <end position="22"/>
    </location>
</feature>
<organism evidence="6 7">
    <name type="scientific">Porites evermanni</name>
    <dbReference type="NCBI Taxonomy" id="104178"/>
    <lineage>
        <taxon>Eukaryota</taxon>
        <taxon>Metazoa</taxon>
        <taxon>Cnidaria</taxon>
        <taxon>Anthozoa</taxon>
        <taxon>Hexacorallia</taxon>
        <taxon>Scleractinia</taxon>
        <taxon>Fungiina</taxon>
        <taxon>Poritidae</taxon>
        <taxon>Porites</taxon>
    </lineage>
</organism>
<sequence>MKAWKGRLIFGALLLLEVISSARVPTWPTASATVKPVTGGGKALSKTAFWKKIDYILNNYVKCSSNEDCPKFKDKPLECHNDTVRPACWCKGSRLSLYLQQDGGTCLDLTSPCKLRRRALKHLIHVCDENAICQDTGQRYFTCTCKRGFVGNGIRCKRSAKPETTPSMTKKLKTTAKKSKPVTPINVDLTGKIINTVCKKDKDKPEDRQEAVYKIKCCDSQASNIGENGRNLSTRLTEHKRATRNGDVNNHIAEHHLQTKYQID</sequence>
<gene>
    <name evidence="6" type="ORF">PEVE_00002262</name>
</gene>
<keyword evidence="2" id="KW-1015">Disulfide bond</keyword>
<keyword evidence="1 3" id="KW-0245">EGF-like domain</keyword>
<accession>A0ABN8Q539</accession>
<dbReference type="InterPro" id="IPR024731">
    <property type="entry name" value="NELL2-like_EGF"/>
</dbReference>
<proteinExistence type="predicted"/>
<dbReference type="Pfam" id="PF12947">
    <property type="entry name" value="EGF_3"/>
    <property type="match status" value="1"/>
</dbReference>
<evidence type="ECO:0000313" key="7">
    <source>
        <dbReference type="Proteomes" id="UP001159427"/>
    </source>
</evidence>
<dbReference type="PROSITE" id="PS01186">
    <property type="entry name" value="EGF_2"/>
    <property type="match status" value="1"/>
</dbReference>
<dbReference type="EMBL" id="CALNXI010001130">
    <property type="protein sequence ID" value="CAH3156757.1"/>
    <property type="molecule type" value="Genomic_DNA"/>
</dbReference>
<feature type="chain" id="PRO_5046845932" description="EGF-like domain-containing protein" evidence="4">
    <location>
        <begin position="23"/>
        <end position="264"/>
    </location>
</feature>
<dbReference type="Gene3D" id="2.40.155.10">
    <property type="entry name" value="Green fluorescent protein"/>
    <property type="match status" value="1"/>
</dbReference>
<comment type="caution">
    <text evidence="6">The sequence shown here is derived from an EMBL/GenBank/DDBJ whole genome shotgun (WGS) entry which is preliminary data.</text>
</comment>
<keyword evidence="4" id="KW-0732">Signal</keyword>
<name>A0ABN8Q539_9CNID</name>
<evidence type="ECO:0000256" key="1">
    <source>
        <dbReference type="ARBA" id="ARBA00022536"/>
    </source>
</evidence>
<dbReference type="InterPro" id="IPR000742">
    <property type="entry name" value="EGF"/>
</dbReference>
<reference evidence="6 7" key="1">
    <citation type="submission" date="2022-05" db="EMBL/GenBank/DDBJ databases">
        <authorList>
            <consortium name="Genoscope - CEA"/>
            <person name="William W."/>
        </authorList>
    </citation>
    <scope>NUCLEOTIDE SEQUENCE [LARGE SCALE GENOMIC DNA]</scope>
</reference>
<evidence type="ECO:0000256" key="2">
    <source>
        <dbReference type="ARBA" id="ARBA00023157"/>
    </source>
</evidence>
<comment type="caution">
    <text evidence="3">Lacks conserved residue(s) required for the propagation of feature annotation.</text>
</comment>
<feature type="domain" description="EGF-like" evidence="5">
    <location>
        <begin position="118"/>
        <end position="157"/>
    </location>
</feature>
<evidence type="ECO:0000256" key="4">
    <source>
        <dbReference type="SAM" id="SignalP"/>
    </source>
</evidence>
<dbReference type="Proteomes" id="UP001159427">
    <property type="component" value="Unassembled WGS sequence"/>
</dbReference>
<keyword evidence="7" id="KW-1185">Reference proteome</keyword>